<comment type="caution">
    <text evidence="2">The sequence shown here is derived from an EMBL/GenBank/DDBJ whole genome shotgun (WGS) entry which is preliminary data.</text>
</comment>
<evidence type="ECO:0000313" key="2">
    <source>
        <dbReference type="EMBL" id="GKU93076.1"/>
    </source>
</evidence>
<evidence type="ECO:0000313" key="3">
    <source>
        <dbReference type="Proteomes" id="UP001054252"/>
    </source>
</evidence>
<name>A0AAV5I4C4_9ROSI</name>
<accession>A0AAV5I4C4</accession>
<dbReference type="Proteomes" id="UP001054252">
    <property type="component" value="Unassembled WGS sequence"/>
</dbReference>
<dbReference type="EMBL" id="BPVZ01000006">
    <property type="protein sequence ID" value="GKU93076.1"/>
    <property type="molecule type" value="Genomic_DNA"/>
</dbReference>
<keyword evidence="3" id="KW-1185">Reference proteome</keyword>
<proteinExistence type="predicted"/>
<organism evidence="2 3">
    <name type="scientific">Rubroshorea leprosula</name>
    <dbReference type="NCBI Taxonomy" id="152421"/>
    <lineage>
        <taxon>Eukaryota</taxon>
        <taxon>Viridiplantae</taxon>
        <taxon>Streptophyta</taxon>
        <taxon>Embryophyta</taxon>
        <taxon>Tracheophyta</taxon>
        <taxon>Spermatophyta</taxon>
        <taxon>Magnoliopsida</taxon>
        <taxon>eudicotyledons</taxon>
        <taxon>Gunneridae</taxon>
        <taxon>Pentapetalae</taxon>
        <taxon>rosids</taxon>
        <taxon>malvids</taxon>
        <taxon>Malvales</taxon>
        <taxon>Dipterocarpaceae</taxon>
        <taxon>Rubroshorea</taxon>
    </lineage>
</organism>
<gene>
    <name evidence="2" type="ORF">SLEP1_g6709</name>
</gene>
<reference evidence="2 3" key="1">
    <citation type="journal article" date="2021" name="Commun. Biol.">
        <title>The genome of Shorea leprosula (Dipterocarpaceae) highlights the ecological relevance of drought in aseasonal tropical rainforests.</title>
        <authorList>
            <person name="Ng K.K.S."/>
            <person name="Kobayashi M.J."/>
            <person name="Fawcett J.A."/>
            <person name="Hatakeyama M."/>
            <person name="Paape T."/>
            <person name="Ng C.H."/>
            <person name="Ang C.C."/>
            <person name="Tnah L.H."/>
            <person name="Lee C.T."/>
            <person name="Nishiyama T."/>
            <person name="Sese J."/>
            <person name="O'Brien M.J."/>
            <person name="Copetti D."/>
            <person name="Mohd Noor M.I."/>
            <person name="Ong R.C."/>
            <person name="Putra M."/>
            <person name="Sireger I.Z."/>
            <person name="Indrioko S."/>
            <person name="Kosugi Y."/>
            <person name="Izuno A."/>
            <person name="Isagi Y."/>
            <person name="Lee S.L."/>
            <person name="Shimizu K.K."/>
        </authorList>
    </citation>
    <scope>NUCLEOTIDE SEQUENCE [LARGE SCALE GENOMIC DNA]</scope>
    <source>
        <strain evidence="2">214</strain>
    </source>
</reference>
<evidence type="ECO:0000256" key="1">
    <source>
        <dbReference type="SAM" id="MobiDB-lite"/>
    </source>
</evidence>
<dbReference type="AlphaFoldDB" id="A0AAV5I4C4"/>
<feature type="compositionally biased region" description="Low complexity" evidence="1">
    <location>
        <begin position="47"/>
        <end position="56"/>
    </location>
</feature>
<sequence length="139" mass="15242">MEEEEGVVSVEPIAMIIPLELKDLPEAITLESSASSSMFEGFDNHHSSSSSKSLFSEATPNDDGGVKARNGTPTMTSMEESVPLMDAWENKPIVGKLHNIRKASQDLLARFRFRVALYHDMVDSATIVKGFKKLGAMVK</sequence>
<feature type="region of interest" description="Disordered" evidence="1">
    <location>
        <begin position="39"/>
        <end position="77"/>
    </location>
</feature>
<protein>
    <submittedName>
        <fullName evidence="2">Uncharacterized protein</fullName>
    </submittedName>
</protein>